<keyword evidence="3" id="KW-0511">Multifunctional enzyme</keyword>
<dbReference type="InterPro" id="IPR049900">
    <property type="entry name" value="PKS_mFAS_DH"/>
</dbReference>
<accession>A0A2S8BPV5</accession>
<dbReference type="Proteomes" id="UP000238296">
    <property type="component" value="Unassembled WGS sequence"/>
</dbReference>
<dbReference type="AlphaFoldDB" id="A0A2S8BPV5"/>
<dbReference type="Pfam" id="PF21089">
    <property type="entry name" value="PKS_DH_N"/>
    <property type="match status" value="1"/>
</dbReference>
<dbReference type="PANTHER" id="PTHR43775">
    <property type="entry name" value="FATTY ACID SYNTHASE"/>
    <property type="match status" value="1"/>
</dbReference>
<evidence type="ECO:0000259" key="5">
    <source>
        <dbReference type="PROSITE" id="PS52019"/>
    </source>
</evidence>
<evidence type="ECO:0000256" key="3">
    <source>
        <dbReference type="ARBA" id="ARBA00023268"/>
    </source>
</evidence>
<dbReference type="EC" id="2.3.1.252" evidence="6"/>
<reference evidence="6 7" key="1">
    <citation type="journal article" date="2017" name="Int. J. Syst. Evol. Microbiol.">
        <title>Mycobacterium talmoniae sp. nov., a slowly growing mycobacterium isolated from human respiratory samples.</title>
        <authorList>
            <person name="Davidson R.M."/>
            <person name="DeGroote M.A."/>
            <person name="Marola J.L."/>
            <person name="Buss S."/>
            <person name="Jones V."/>
            <person name="McNeil M.R."/>
            <person name="Freifeld A.G."/>
            <person name="Elaine Epperson L."/>
            <person name="Hasan N.A."/>
            <person name="Jackson M."/>
            <person name="Iwen P.C."/>
            <person name="Salfinger M."/>
            <person name="Strong M."/>
        </authorList>
    </citation>
    <scope>NUCLEOTIDE SEQUENCE [LARGE SCALE GENOMIC DNA]</scope>
    <source>
        <strain evidence="6 7">ATCC BAA-2683</strain>
    </source>
</reference>
<evidence type="ECO:0000256" key="1">
    <source>
        <dbReference type="ARBA" id="ARBA00022450"/>
    </source>
</evidence>
<dbReference type="GO" id="GO:0071770">
    <property type="term" value="P:DIM/DIP cell wall layer assembly"/>
    <property type="evidence" value="ECO:0007669"/>
    <property type="project" value="TreeGrafter"/>
</dbReference>
<name>A0A2S8BPV5_9MYCO</name>
<evidence type="ECO:0000313" key="6">
    <source>
        <dbReference type="EMBL" id="PQM48659.1"/>
    </source>
</evidence>
<dbReference type="GO" id="GO:0006633">
    <property type="term" value="P:fatty acid biosynthetic process"/>
    <property type="evidence" value="ECO:0007669"/>
    <property type="project" value="TreeGrafter"/>
</dbReference>
<evidence type="ECO:0000313" key="7">
    <source>
        <dbReference type="Proteomes" id="UP000238296"/>
    </source>
</evidence>
<evidence type="ECO:0000256" key="4">
    <source>
        <dbReference type="PROSITE-ProRule" id="PRU01363"/>
    </source>
</evidence>
<proteinExistence type="predicted"/>
<dbReference type="Gene3D" id="3.10.129.110">
    <property type="entry name" value="Polyketide synthase dehydratase"/>
    <property type="match status" value="1"/>
</dbReference>
<dbReference type="GO" id="GO:0005886">
    <property type="term" value="C:plasma membrane"/>
    <property type="evidence" value="ECO:0007669"/>
    <property type="project" value="TreeGrafter"/>
</dbReference>
<comment type="caution">
    <text evidence="4">Lacks conserved residue(s) required for the propagation of feature annotation.</text>
</comment>
<protein>
    <submittedName>
        <fullName evidence="6">Mycolipanoate synthase</fullName>
        <ecNumber evidence="6">2.3.1.252</ecNumber>
    </submittedName>
</protein>
<keyword evidence="6" id="KW-0808">Transferase</keyword>
<gene>
    <name evidence="6" type="primary">msl3_1</name>
    <name evidence="6" type="ORF">C1Y40_01122</name>
</gene>
<dbReference type="GO" id="GO:0004312">
    <property type="term" value="F:fatty acid synthase activity"/>
    <property type="evidence" value="ECO:0007669"/>
    <property type="project" value="TreeGrafter"/>
</dbReference>
<organism evidence="6 7">
    <name type="scientific">Mycobacterium talmoniae</name>
    <dbReference type="NCBI Taxonomy" id="1858794"/>
    <lineage>
        <taxon>Bacteria</taxon>
        <taxon>Bacillati</taxon>
        <taxon>Actinomycetota</taxon>
        <taxon>Actinomycetes</taxon>
        <taxon>Mycobacteriales</taxon>
        <taxon>Mycobacteriaceae</taxon>
        <taxon>Mycobacterium</taxon>
    </lineage>
</organism>
<dbReference type="PANTHER" id="PTHR43775:SF37">
    <property type="entry name" value="SI:DKEY-61P9.11"/>
    <property type="match status" value="1"/>
</dbReference>
<evidence type="ECO:0000256" key="2">
    <source>
        <dbReference type="ARBA" id="ARBA00022553"/>
    </source>
</evidence>
<dbReference type="InterPro" id="IPR042104">
    <property type="entry name" value="PKS_dehydratase_sf"/>
</dbReference>
<comment type="caution">
    <text evidence="6">The sequence shown here is derived from an EMBL/GenBank/DDBJ whole genome shotgun (WGS) entry which is preliminary data.</text>
</comment>
<keyword evidence="2" id="KW-0597">Phosphoprotein</keyword>
<dbReference type="InterPro" id="IPR050091">
    <property type="entry name" value="PKS_NRPS_Biosynth_Enz"/>
</dbReference>
<dbReference type="InterPro" id="IPR049552">
    <property type="entry name" value="PKS_DH_N"/>
</dbReference>
<sequence>MHSAGAAVEFAALYPAGRLVDAPLPTWTHVPLMLIPEDPEHAHGGAVVAVHPLLGAHVHLPEEPERHVWQTDVGTTAQPWLADHQVHQVAALPAAAYCEMALTAARTVFGEPARCGTSPLTRCSCWRTERRFRPPPR</sequence>
<dbReference type="PROSITE" id="PS52019">
    <property type="entry name" value="PKS_MFAS_DH"/>
    <property type="match status" value="1"/>
</dbReference>
<keyword evidence="1" id="KW-0596">Phosphopantetheine</keyword>
<feature type="domain" description="PKS/mFAS DH" evidence="5">
    <location>
        <begin position="51"/>
        <end position="137"/>
    </location>
</feature>
<keyword evidence="6" id="KW-0012">Acyltransferase</keyword>
<dbReference type="GO" id="GO:0005737">
    <property type="term" value="C:cytoplasm"/>
    <property type="evidence" value="ECO:0007669"/>
    <property type="project" value="TreeGrafter"/>
</dbReference>
<dbReference type="EMBL" id="PPEA01000151">
    <property type="protein sequence ID" value="PQM48659.1"/>
    <property type="molecule type" value="Genomic_DNA"/>
</dbReference>